<proteinExistence type="predicted"/>
<protein>
    <submittedName>
        <fullName evidence="2">Glyoxalase/bleomycin resistance/extradiol dioxygenase family protein</fullName>
    </submittedName>
</protein>
<name>A0A2M9EYI8_9BACL</name>
<dbReference type="GO" id="GO:0051213">
    <property type="term" value="F:dioxygenase activity"/>
    <property type="evidence" value="ECO:0007669"/>
    <property type="project" value="UniProtKB-KW"/>
</dbReference>
<dbReference type="InterPro" id="IPR004360">
    <property type="entry name" value="Glyas_Fos-R_dOase_dom"/>
</dbReference>
<comment type="caution">
    <text evidence="2">The sequence shown here is derived from an EMBL/GenBank/DDBJ whole genome shotgun (WGS) entry which is preliminary data.</text>
</comment>
<dbReference type="Pfam" id="PF00903">
    <property type="entry name" value="Glyoxalase"/>
    <property type="match status" value="1"/>
</dbReference>
<dbReference type="SUPFAM" id="SSF54593">
    <property type="entry name" value="Glyoxalase/Bleomycin resistance protein/Dihydroxybiphenyl dioxygenase"/>
    <property type="match status" value="1"/>
</dbReference>
<dbReference type="CDD" id="cd07263">
    <property type="entry name" value="VOC_like"/>
    <property type="match status" value="1"/>
</dbReference>
<dbReference type="Proteomes" id="UP000228680">
    <property type="component" value="Unassembled WGS sequence"/>
</dbReference>
<sequence>MISKLGEVMVYVRDQDEAIRFWRDDMEFVILQDYRDGEMRWVQIAPTADAETTVILHDRAFVEKNSPDINFGTPSLLFFTPDLDALYEKLQAKGVTLGEKVQMGESKFFNFADREDNYFAIMETE</sequence>
<dbReference type="PANTHER" id="PTHR36437:SF2">
    <property type="entry name" value="GLYOXALASE_BLEOMYCIN RESISTANCE PROTEIN_DIOXYGENASE"/>
    <property type="match status" value="1"/>
</dbReference>
<dbReference type="Gene3D" id="3.10.180.10">
    <property type="entry name" value="2,3-Dihydroxybiphenyl 1,2-Dioxygenase, domain 1"/>
    <property type="match status" value="1"/>
</dbReference>
<dbReference type="AlphaFoldDB" id="A0A2M9EYI8"/>
<keyword evidence="3" id="KW-1185">Reference proteome</keyword>
<keyword evidence="2" id="KW-0223">Dioxygenase</keyword>
<accession>A0A2M9EYI8</accession>
<feature type="domain" description="VOC" evidence="1">
    <location>
        <begin position="4"/>
        <end position="124"/>
    </location>
</feature>
<dbReference type="PANTHER" id="PTHR36437">
    <property type="entry name" value="GLYOXALASE/BLEOMYCIN RESISTANCE PROTEIN/DIOXYGENASE"/>
    <property type="match status" value="1"/>
</dbReference>
<dbReference type="RefSeq" id="WP_100354046.1">
    <property type="nucleotide sequence ID" value="NZ_PCGR01000003.1"/>
</dbReference>
<keyword evidence="2" id="KW-0560">Oxidoreductase</keyword>
<evidence type="ECO:0000313" key="2">
    <source>
        <dbReference type="EMBL" id="PJK16272.1"/>
    </source>
</evidence>
<evidence type="ECO:0000313" key="3">
    <source>
        <dbReference type="Proteomes" id="UP000228680"/>
    </source>
</evidence>
<dbReference type="EMBL" id="PCGR01000003">
    <property type="protein sequence ID" value="PJK16272.1"/>
    <property type="molecule type" value="Genomic_DNA"/>
</dbReference>
<dbReference type="InterPro" id="IPR029068">
    <property type="entry name" value="Glyas_Bleomycin-R_OHBP_Dase"/>
</dbReference>
<dbReference type="OrthoDB" id="9803079at2"/>
<organism evidence="2 3">
    <name type="scientific">Chryseomicrobium excrementi</name>
    <dbReference type="NCBI Taxonomy" id="2041346"/>
    <lineage>
        <taxon>Bacteria</taxon>
        <taxon>Bacillati</taxon>
        <taxon>Bacillota</taxon>
        <taxon>Bacilli</taxon>
        <taxon>Bacillales</taxon>
        <taxon>Caryophanaceae</taxon>
        <taxon>Chryseomicrobium</taxon>
    </lineage>
</organism>
<dbReference type="InterPro" id="IPR037523">
    <property type="entry name" value="VOC_core"/>
</dbReference>
<evidence type="ECO:0000259" key="1">
    <source>
        <dbReference type="PROSITE" id="PS51819"/>
    </source>
</evidence>
<dbReference type="PROSITE" id="PS51819">
    <property type="entry name" value="VOC"/>
    <property type="match status" value="1"/>
</dbReference>
<reference evidence="2 3" key="1">
    <citation type="submission" date="2017-10" db="EMBL/GenBank/DDBJ databases">
        <title>Draft genome of Chryseomicrobium casticus sp. nov.</title>
        <authorList>
            <person name="Chakraborty R."/>
            <person name="Saha T."/>
        </authorList>
    </citation>
    <scope>NUCLEOTIDE SEQUENCE [LARGE SCALE GENOMIC DNA]</scope>
    <source>
        <strain evidence="2 3">ET03</strain>
    </source>
</reference>
<gene>
    <name evidence="2" type="ORF">CQS04_10220</name>
</gene>